<gene>
    <name evidence="1" type="ORF">AFUS01_LOCUS21313</name>
</gene>
<feature type="non-terminal residue" evidence="1">
    <location>
        <position position="1"/>
    </location>
</feature>
<dbReference type="Proteomes" id="UP000708208">
    <property type="component" value="Unassembled WGS sequence"/>
</dbReference>
<organism evidence="1 2">
    <name type="scientific">Allacma fusca</name>
    <dbReference type="NCBI Taxonomy" id="39272"/>
    <lineage>
        <taxon>Eukaryota</taxon>
        <taxon>Metazoa</taxon>
        <taxon>Ecdysozoa</taxon>
        <taxon>Arthropoda</taxon>
        <taxon>Hexapoda</taxon>
        <taxon>Collembola</taxon>
        <taxon>Symphypleona</taxon>
        <taxon>Sminthuridae</taxon>
        <taxon>Allacma</taxon>
    </lineage>
</organism>
<reference evidence="1" key="1">
    <citation type="submission" date="2021-06" db="EMBL/GenBank/DDBJ databases">
        <authorList>
            <person name="Hodson N. C."/>
            <person name="Mongue J. A."/>
            <person name="Jaron S. K."/>
        </authorList>
    </citation>
    <scope>NUCLEOTIDE SEQUENCE</scope>
</reference>
<sequence>TAATAHQIVQAKRYAPATVPKLESVFVSLRVTVVQWLIFRKKIAAILFLSRDLVLQVNGWFLLQRM</sequence>
<evidence type="ECO:0000313" key="1">
    <source>
        <dbReference type="EMBL" id="CAG7732828.1"/>
    </source>
</evidence>
<name>A0A8J2NZR0_9HEXA</name>
<dbReference type="AlphaFoldDB" id="A0A8J2NZR0"/>
<keyword evidence="2" id="KW-1185">Reference proteome</keyword>
<comment type="caution">
    <text evidence="1">The sequence shown here is derived from an EMBL/GenBank/DDBJ whole genome shotgun (WGS) entry which is preliminary data.</text>
</comment>
<dbReference type="EMBL" id="CAJVCH010238207">
    <property type="protein sequence ID" value="CAG7732828.1"/>
    <property type="molecule type" value="Genomic_DNA"/>
</dbReference>
<protein>
    <submittedName>
        <fullName evidence="1">Uncharacterized protein</fullName>
    </submittedName>
</protein>
<accession>A0A8J2NZR0</accession>
<evidence type="ECO:0000313" key="2">
    <source>
        <dbReference type="Proteomes" id="UP000708208"/>
    </source>
</evidence>
<proteinExistence type="predicted"/>